<dbReference type="AlphaFoldDB" id="A0A9Q0F9Y0"/>
<dbReference type="PANTHER" id="PTHR31286">
    <property type="entry name" value="GLYCINE-RICH CELL WALL STRUCTURAL PROTEIN 1.8-LIKE"/>
    <property type="match status" value="1"/>
</dbReference>
<gene>
    <name evidence="3" type="ORF">Tsubulata_032480</name>
</gene>
<dbReference type="EMBL" id="JAKUCV010006383">
    <property type="protein sequence ID" value="KAJ4827618.1"/>
    <property type="molecule type" value="Genomic_DNA"/>
</dbReference>
<feature type="region of interest" description="Disordered" evidence="1">
    <location>
        <begin position="236"/>
        <end position="266"/>
    </location>
</feature>
<feature type="region of interest" description="Disordered" evidence="1">
    <location>
        <begin position="1"/>
        <end position="25"/>
    </location>
</feature>
<feature type="domain" description="DUF4283" evidence="2">
    <location>
        <begin position="45"/>
        <end position="125"/>
    </location>
</feature>
<organism evidence="3 4">
    <name type="scientific">Turnera subulata</name>
    <dbReference type="NCBI Taxonomy" id="218843"/>
    <lineage>
        <taxon>Eukaryota</taxon>
        <taxon>Viridiplantae</taxon>
        <taxon>Streptophyta</taxon>
        <taxon>Embryophyta</taxon>
        <taxon>Tracheophyta</taxon>
        <taxon>Spermatophyta</taxon>
        <taxon>Magnoliopsida</taxon>
        <taxon>eudicotyledons</taxon>
        <taxon>Gunneridae</taxon>
        <taxon>Pentapetalae</taxon>
        <taxon>rosids</taxon>
        <taxon>fabids</taxon>
        <taxon>Malpighiales</taxon>
        <taxon>Passifloraceae</taxon>
        <taxon>Turnera</taxon>
    </lineage>
</organism>
<dbReference type="PANTHER" id="PTHR31286:SF167">
    <property type="entry name" value="OS09G0268800 PROTEIN"/>
    <property type="match status" value="1"/>
</dbReference>
<sequence length="297" mass="32836">MSSLVRDSEGLGAATAPPETVQERGGTTDGIVVIDHLPEEPHLVFSKCLVGKLWTVKNFNANALLRTVTSIWNPRKGVEASEIGSNLFLFQFNDNKDIERVLEGEPWHFDRHILVLQKISGDEQPSTIAPSKTPIWAHLYDVPLRLRSEGLTPMVVRQLGKYLGIDKSLLPAKSKVIKVRVRLDLTQTLRTQTMKDFDDALELEEEGDVVVSGDFLRASPIRRTAALTVEPRRNPNAAVRKPLFDTRSDSGTSSSEGEAASLEGQFKSKAVTRERGSILGLEWGPTGFACERHDGDI</sequence>
<accession>A0A9Q0F9Y0</accession>
<evidence type="ECO:0000313" key="4">
    <source>
        <dbReference type="Proteomes" id="UP001141552"/>
    </source>
</evidence>
<dbReference type="OrthoDB" id="1750606at2759"/>
<protein>
    <recommendedName>
        <fullName evidence="2">DUF4283 domain-containing protein</fullName>
    </recommendedName>
</protein>
<name>A0A9Q0F9Y0_9ROSI</name>
<dbReference type="InterPro" id="IPR040256">
    <property type="entry name" value="At4g02000-like"/>
</dbReference>
<dbReference type="Proteomes" id="UP001141552">
    <property type="component" value="Unassembled WGS sequence"/>
</dbReference>
<reference evidence="3" key="1">
    <citation type="submission" date="2022-02" db="EMBL/GenBank/DDBJ databases">
        <authorList>
            <person name="Henning P.M."/>
            <person name="McCubbin A.G."/>
            <person name="Shore J.S."/>
        </authorList>
    </citation>
    <scope>NUCLEOTIDE SEQUENCE</scope>
    <source>
        <strain evidence="3">F60SS</strain>
        <tissue evidence="3">Leaves</tissue>
    </source>
</reference>
<reference evidence="3" key="2">
    <citation type="journal article" date="2023" name="Plants (Basel)">
        <title>Annotation of the Turnera subulata (Passifloraceae) Draft Genome Reveals the S-Locus Evolved after the Divergence of Turneroideae from Passifloroideae in a Stepwise Manner.</title>
        <authorList>
            <person name="Henning P.M."/>
            <person name="Roalson E.H."/>
            <person name="Mir W."/>
            <person name="McCubbin A.G."/>
            <person name="Shore J.S."/>
        </authorList>
    </citation>
    <scope>NUCLEOTIDE SEQUENCE</scope>
    <source>
        <strain evidence="3">F60SS</strain>
    </source>
</reference>
<evidence type="ECO:0000259" key="2">
    <source>
        <dbReference type="Pfam" id="PF14111"/>
    </source>
</evidence>
<comment type="caution">
    <text evidence="3">The sequence shown here is derived from an EMBL/GenBank/DDBJ whole genome shotgun (WGS) entry which is preliminary data.</text>
</comment>
<proteinExistence type="predicted"/>
<dbReference type="InterPro" id="IPR025558">
    <property type="entry name" value="DUF4283"/>
</dbReference>
<feature type="compositionally biased region" description="Low complexity" evidence="1">
    <location>
        <begin position="249"/>
        <end position="261"/>
    </location>
</feature>
<keyword evidence="4" id="KW-1185">Reference proteome</keyword>
<evidence type="ECO:0000256" key="1">
    <source>
        <dbReference type="SAM" id="MobiDB-lite"/>
    </source>
</evidence>
<evidence type="ECO:0000313" key="3">
    <source>
        <dbReference type="EMBL" id="KAJ4827618.1"/>
    </source>
</evidence>
<dbReference type="Pfam" id="PF14111">
    <property type="entry name" value="DUF4283"/>
    <property type="match status" value="1"/>
</dbReference>